<gene>
    <name evidence="10" type="primary">rnfD</name>
    <name evidence="11" type="ORF">DV711_11310</name>
</gene>
<comment type="caution">
    <text evidence="11">The sequence shown here is derived from an EMBL/GenBank/DDBJ whole genome shotgun (WGS) entry which is preliminary data.</text>
</comment>
<dbReference type="PANTHER" id="PTHR30578:SF0">
    <property type="entry name" value="ION-TRANSLOCATING OXIDOREDUCTASE COMPLEX SUBUNIT D"/>
    <property type="match status" value="1"/>
</dbReference>
<keyword evidence="4 10" id="KW-0288">FMN</keyword>
<comment type="subunit">
    <text evidence="10">The complex is composed of six subunits: RnfA, RnfB, RnfC, RnfD, RnfE and RnfG.</text>
</comment>
<keyword evidence="2 10" id="KW-0597">Phosphoprotein</keyword>
<dbReference type="Proteomes" id="UP000253769">
    <property type="component" value="Unassembled WGS sequence"/>
</dbReference>
<feature type="transmembrane region" description="Helical" evidence="10">
    <location>
        <begin position="285"/>
        <end position="303"/>
    </location>
</feature>
<dbReference type="GO" id="GO:0022900">
    <property type="term" value="P:electron transport chain"/>
    <property type="evidence" value="ECO:0007669"/>
    <property type="project" value="UniProtKB-UniRule"/>
</dbReference>
<keyword evidence="3 10" id="KW-0285">Flavoprotein</keyword>
<dbReference type="PANTHER" id="PTHR30578">
    <property type="entry name" value="ELECTRON TRANSPORT COMPLEX PROTEIN RNFD"/>
    <property type="match status" value="1"/>
</dbReference>
<dbReference type="NCBIfam" id="NF002011">
    <property type="entry name" value="PRK00816.1"/>
    <property type="match status" value="1"/>
</dbReference>
<keyword evidence="6 10" id="KW-1278">Translocase</keyword>
<comment type="similarity">
    <text evidence="10">Belongs to the NqrB/RnfD family.</text>
</comment>
<dbReference type="GO" id="GO:0055085">
    <property type="term" value="P:transmembrane transport"/>
    <property type="evidence" value="ECO:0007669"/>
    <property type="project" value="InterPro"/>
</dbReference>
<evidence type="ECO:0000256" key="7">
    <source>
        <dbReference type="ARBA" id="ARBA00022982"/>
    </source>
</evidence>
<evidence type="ECO:0000256" key="3">
    <source>
        <dbReference type="ARBA" id="ARBA00022630"/>
    </source>
</evidence>
<sequence length="345" mass="37362">MALIHVSSPHTNRSGKAGHVMRQVILATLPGLAALCYYFGWGPLINVLFASGLALLFEAAVLKLRNRPLGFYLGDLSAVLTAFLLALALPPYIPWWVTTIGIFVAIVIAKQLYGGLGQNPFNPAMIAYALLLIAFPVEMTRWSAPETLLEGPLPGFGDSLAIIFGQLALPDGVTLATPLETFKHKGGLTGEELWASSTLLNNLEPWQAISLAYLLGGVYLLVRKVYTWHIPVSMLGSLLLIAGLFYAADPSNYAPPLFHLTVGATMLGAFFIATDPVTAATSNKGKLIFGASIGILVYLIRNWGNYPDAIAFAVLLMNLTAPFLDYYTRPRTYGHKQAERGIARK</sequence>
<dbReference type="GO" id="GO:0005886">
    <property type="term" value="C:plasma membrane"/>
    <property type="evidence" value="ECO:0007669"/>
    <property type="project" value="UniProtKB-SubCell"/>
</dbReference>
<comment type="cofactor">
    <cofactor evidence="10">
        <name>FMN</name>
        <dbReference type="ChEBI" id="CHEBI:58210"/>
    </cofactor>
</comment>
<keyword evidence="10" id="KW-1003">Cell membrane</keyword>
<keyword evidence="9 10" id="KW-0472">Membrane</keyword>
<dbReference type="EC" id="7.-.-.-" evidence="10"/>
<feature type="transmembrane region" description="Helical" evidence="10">
    <location>
        <begin position="69"/>
        <end position="89"/>
    </location>
</feature>
<proteinExistence type="inferred from homology"/>
<dbReference type="RefSeq" id="WP_114695818.1">
    <property type="nucleotide sequence ID" value="NZ_QQOH01000003.1"/>
</dbReference>
<accession>A0A369WDV1</accession>
<evidence type="ECO:0000256" key="8">
    <source>
        <dbReference type="ARBA" id="ARBA00022989"/>
    </source>
</evidence>
<comment type="function">
    <text evidence="10">Part of a membrane-bound complex that couples electron transfer with translocation of ions across the membrane.</text>
</comment>
<evidence type="ECO:0000256" key="4">
    <source>
        <dbReference type="ARBA" id="ARBA00022643"/>
    </source>
</evidence>
<keyword evidence="10" id="KW-0997">Cell inner membrane</keyword>
<comment type="subcellular location">
    <subcellularLocation>
        <location evidence="10">Cell inner membrane</location>
        <topology evidence="10">Multi-pass membrane protein</topology>
    </subcellularLocation>
</comment>
<keyword evidence="5 10" id="KW-0812">Transmembrane</keyword>
<reference evidence="11 12" key="1">
    <citation type="submission" date="2018-07" db="EMBL/GenBank/DDBJ databases">
        <title>Motiliproteus coralliicola sp. nov., a bacterium isolated from Coral.</title>
        <authorList>
            <person name="Wang G."/>
        </authorList>
    </citation>
    <scope>NUCLEOTIDE SEQUENCE [LARGE SCALE GENOMIC DNA]</scope>
    <source>
        <strain evidence="11 12">C34</strain>
    </source>
</reference>
<keyword evidence="12" id="KW-1185">Reference proteome</keyword>
<keyword evidence="1 10" id="KW-0813">Transport</keyword>
<protein>
    <recommendedName>
        <fullName evidence="10">Ion-translocating oxidoreductase complex subunit D</fullName>
        <ecNumber evidence="10">7.-.-.-</ecNumber>
    </recommendedName>
    <alternativeName>
        <fullName evidence="10">Rnf electron transport complex subunit D</fullName>
    </alternativeName>
</protein>
<name>A0A369WDV1_9GAMM</name>
<evidence type="ECO:0000256" key="2">
    <source>
        <dbReference type="ARBA" id="ARBA00022553"/>
    </source>
</evidence>
<evidence type="ECO:0000256" key="10">
    <source>
        <dbReference type="HAMAP-Rule" id="MF_00462"/>
    </source>
</evidence>
<evidence type="ECO:0000256" key="5">
    <source>
        <dbReference type="ARBA" id="ARBA00022692"/>
    </source>
</evidence>
<feature type="transmembrane region" description="Helical" evidence="10">
    <location>
        <begin position="309"/>
        <end position="327"/>
    </location>
</feature>
<dbReference type="OrthoDB" id="9776359at2"/>
<evidence type="ECO:0000313" key="12">
    <source>
        <dbReference type="Proteomes" id="UP000253769"/>
    </source>
</evidence>
<keyword evidence="8 10" id="KW-1133">Transmembrane helix</keyword>
<keyword evidence="7 10" id="KW-0249">Electron transport</keyword>
<feature type="transmembrane region" description="Helical" evidence="10">
    <location>
        <begin position="229"/>
        <end position="247"/>
    </location>
</feature>
<dbReference type="HAMAP" id="MF_00462">
    <property type="entry name" value="RsxD_RnfD"/>
    <property type="match status" value="1"/>
</dbReference>
<dbReference type="InterPro" id="IPR004338">
    <property type="entry name" value="NqrB/RnfD"/>
</dbReference>
<feature type="transmembrane region" description="Helical" evidence="10">
    <location>
        <begin position="46"/>
        <end position="62"/>
    </location>
</feature>
<feature type="transmembrane region" description="Helical" evidence="10">
    <location>
        <begin position="253"/>
        <end position="273"/>
    </location>
</feature>
<dbReference type="NCBIfam" id="TIGR01946">
    <property type="entry name" value="rnfD"/>
    <property type="match status" value="1"/>
</dbReference>
<feature type="modified residue" description="FMN phosphoryl threonine" evidence="10">
    <location>
        <position position="177"/>
    </location>
</feature>
<evidence type="ECO:0000313" key="11">
    <source>
        <dbReference type="EMBL" id="RDE19473.1"/>
    </source>
</evidence>
<dbReference type="AlphaFoldDB" id="A0A369WDV1"/>
<feature type="transmembrane region" description="Helical" evidence="10">
    <location>
        <begin position="95"/>
        <end position="113"/>
    </location>
</feature>
<evidence type="ECO:0000256" key="1">
    <source>
        <dbReference type="ARBA" id="ARBA00022448"/>
    </source>
</evidence>
<evidence type="ECO:0000256" key="9">
    <source>
        <dbReference type="ARBA" id="ARBA00023136"/>
    </source>
</evidence>
<dbReference type="Pfam" id="PF03116">
    <property type="entry name" value="NQR2_RnfD_RnfE"/>
    <property type="match status" value="1"/>
</dbReference>
<organism evidence="11 12">
    <name type="scientific">Motiliproteus coralliicola</name>
    <dbReference type="NCBI Taxonomy" id="2283196"/>
    <lineage>
        <taxon>Bacteria</taxon>
        <taxon>Pseudomonadati</taxon>
        <taxon>Pseudomonadota</taxon>
        <taxon>Gammaproteobacteria</taxon>
        <taxon>Oceanospirillales</taxon>
        <taxon>Oceanospirillaceae</taxon>
        <taxon>Motiliproteus</taxon>
    </lineage>
</organism>
<dbReference type="InterPro" id="IPR011303">
    <property type="entry name" value="RnfD_bac"/>
</dbReference>
<evidence type="ECO:0000256" key="6">
    <source>
        <dbReference type="ARBA" id="ARBA00022967"/>
    </source>
</evidence>
<dbReference type="EMBL" id="QQOH01000003">
    <property type="protein sequence ID" value="RDE19473.1"/>
    <property type="molecule type" value="Genomic_DNA"/>
</dbReference>